<evidence type="ECO:0000313" key="4">
    <source>
        <dbReference type="EMBL" id="PIS05155.1"/>
    </source>
</evidence>
<feature type="domain" description="N-acetyltransferase" evidence="3">
    <location>
        <begin position="2"/>
        <end position="140"/>
    </location>
</feature>
<dbReference type="Gene3D" id="3.40.630.30">
    <property type="match status" value="1"/>
</dbReference>
<dbReference type="PANTHER" id="PTHR43877">
    <property type="entry name" value="AMINOALKYLPHOSPHONATE N-ACETYLTRANSFERASE-RELATED-RELATED"/>
    <property type="match status" value="1"/>
</dbReference>
<organism evidence="4 5">
    <name type="scientific">Candidatus Buchananbacteria bacterium CG10_big_fil_rev_8_21_14_0_10_42_9</name>
    <dbReference type="NCBI Taxonomy" id="1974526"/>
    <lineage>
        <taxon>Bacteria</taxon>
        <taxon>Candidatus Buchananiibacteriota</taxon>
    </lineage>
</organism>
<comment type="caution">
    <text evidence="4">The sequence shown here is derived from an EMBL/GenBank/DDBJ whole genome shotgun (WGS) entry which is preliminary data.</text>
</comment>
<dbReference type="InterPro" id="IPR050832">
    <property type="entry name" value="Bact_Acetyltransf"/>
</dbReference>
<dbReference type="GO" id="GO:0016747">
    <property type="term" value="F:acyltransferase activity, transferring groups other than amino-acyl groups"/>
    <property type="evidence" value="ECO:0007669"/>
    <property type="project" value="InterPro"/>
</dbReference>
<keyword evidence="2" id="KW-0012">Acyltransferase</keyword>
<reference evidence="5" key="1">
    <citation type="submission" date="2017-09" db="EMBL/GenBank/DDBJ databases">
        <title>Depth-based differentiation of microbial function through sediment-hosted aquifers and enrichment of novel symbionts in the deep terrestrial subsurface.</title>
        <authorList>
            <person name="Probst A.J."/>
            <person name="Ladd B."/>
            <person name="Jarett J.K."/>
            <person name="Geller-Mcgrath D.E."/>
            <person name="Sieber C.M.K."/>
            <person name="Emerson J.B."/>
            <person name="Anantharaman K."/>
            <person name="Thomas B.C."/>
            <person name="Malmstrom R."/>
            <person name="Stieglmeier M."/>
            <person name="Klingl A."/>
            <person name="Woyke T."/>
            <person name="Ryan C.M."/>
            <person name="Banfield J.F."/>
        </authorList>
    </citation>
    <scope>NUCLEOTIDE SEQUENCE [LARGE SCALE GENOMIC DNA]</scope>
</reference>
<name>A0A2H0W1A5_9BACT</name>
<dbReference type="EMBL" id="PEZZ01000018">
    <property type="protein sequence ID" value="PIS05155.1"/>
    <property type="molecule type" value="Genomic_DNA"/>
</dbReference>
<evidence type="ECO:0000313" key="5">
    <source>
        <dbReference type="Proteomes" id="UP000230935"/>
    </source>
</evidence>
<evidence type="ECO:0000259" key="3">
    <source>
        <dbReference type="PROSITE" id="PS51186"/>
    </source>
</evidence>
<proteinExistence type="predicted"/>
<evidence type="ECO:0000256" key="1">
    <source>
        <dbReference type="ARBA" id="ARBA00022679"/>
    </source>
</evidence>
<dbReference type="CDD" id="cd04301">
    <property type="entry name" value="NAT_SF"/>
    <property type="match status" value="1"/>
</dbReference>
<dbReference type="InterPro" id="IPR016181">
    <property type="entry name" value="Acyl_CoA_acyltransferase"/>
</dbReference>
<dbReference type="PROSITE" id="PS51186">
    <property type="entry name" value="GNAT"/>
    <property type="match status" value="1"/>
</dbReference>
<dbReference type="SUPFAM" id="SSF55729">
    <property type="entry name" value="Acyl-CoA N-acyltransferases (Nat)"/>
    <property type="match status" value="1"/>
</dbReference>
<dbReference type="AlphaFoldDB" id="A0A2H0W1A5"/>
<evidence type="ECO:0000256" key="2">
    <source>
        <dbReference type="ARBA" id="ARBA00023315"/>
    </source>
</evidence>
<dbReference type="Proteomes" id="UP000230935">
    <property type="component" value="Unassembled WGS sequence"/>
</dbReference>
<dbReference type="Pfam" id="PF00583">
    <property type="entry name" value="Acetyltransf_1"/>
    <property type="match status" value="1"/>
</dbReference>
<accession>A0A2H0W1A5</accession>
<gene>
    <name evidence="4" type="ORF">COT81_02635</name>
</gene>
<keyword evidence="1" id="KW-0808">Transferase</keyword>
<sequence>MIVVSNFTKKDAQAVSRLIPQLTRNIVDGLNLDNRMNQIIDCPGTRGIIATVDGKLAGYAQLAWYIIPSKGLIAWVEEVVVDEKVRGQGVGRALMEKLLKIAEELGCQQVKLTSPNFIAQKLYESLGFTFKETEVMVKNL</sequence>
<dbReference type="InterPro" id="IPR000182">
    <property type="entry name" value="GNAT_dom"/>
</dbReference>
<protein>
    <recommendedName>
        <fullName evidence="3">N-acetyltransferase domain-containing protein</fullName>
    </recommendedName>
</protein>